<keyword evidence="2" id="KW-1133">Transmembrane helix</keyword>
<keyword evidence="5" id="KW-1185">Reference proteome</keyword>
<keyword evidence="2" id="KW-0812">Transmembrane</keyword>
<feature type="signal peptide" evidence="3">
    <location>
        <begin position="1"/>
        <end position="41"/>
    </location>
</feature>
<evidence type="ECO:0000256" key="1">
    <source>
        <dbReference type="SAM" id="MobiDB-lite"/>
    </source>
</evidence>
<accession>A0A7G9R1Z5</accession>
<feature type="transmembrane region" description="Helical" evidence="2">
    <location>
        <begin position="339"/>
        <end position="357"/>
    </location>
</feature>
<evidence type="ECO:0000256" key="2">
    <source>
        <dbReference type="SAM" id="Phobius"/>
    </source>
</evidence>
<sequence length="404" mass="41188">MSAQPSGRPGPRVDAQTDRGRRVASVLCSVLAALLTGPAVAAAAVHQVATDGDAYVRLVGPLAEDPAVQDAAVRHLVDAVDDRLVDDAPLDLAADALESRGVPPALARALQLPADPARDAVLDRVRATSDAVVSSPAFARSWTTANAAAHERAIGLLRGETTPPTTDDGTVGVSLDPLLDTVLADLAHAGVPGVTSLSPPPVVIPVVRADRLEQWQRSYRLLTAGTTALALAPGALFLLGVSLARDRRRAVRRSAAGAVVSVLVLLVVVALVRERILDEVAAPDRAAVGAVVTAVTGPVRGALRWTAVALLVVVGATAVDRARTDAVGALVRAARRHPATPVLGIALALGCLLATTWAGSSLASTIALSAGAALGVSLTVSASRRRPGSSEEVRPTGLGDRVPP</sequence>
<name>A0A7G9R1Z5_9MICO</name>
<proteinExistence type="predicted"/>
<protein>
    <recommendedName>
        <fullName evidence="6">Integral membrane protein</fullName>
    </recommendedName>
</protein>
<keyword evidence="3" id="KW-0732">Signal</keyword>
<dbReference type="KEGG" id="pei:H9L10_00340"/>
<feature type="chain" id="PRO_5038756693" description="Integral membrane protein" evidence="3">
    <location>
        <begin position="42"/>
        <end position="404"/>
    </location>
</feature>
<keyword evidence="2" id="KW-0472">Membrane</keyword>
<feature type="region of interest" description="Disordered" evidence="1">
    <location>
        <begin position="384"/>
        <end position="404"/>
    </location>
</feature>
<reference evidence="4 5" key="1">
    <citation type="submission" date="2020-08" db="EMBL/GenBank/DDBJ databases">
        <title>Genome sequence of Phycicoccus endophyticus JCM 31784T.</title>
        <authorList>
            <person name="Hyun D.-W."/>
            <person name="Bae J.-W."/>
        </authorList>
    </citation>
    <scope>NUCLEOTIDE SEQUENCE [LARGE SCALE GENOMIC DNA]</scope>
    <source>
        <strain evidence="4 5">JCM 31784</strain>
    </source>
</reference>
<feature type="transmembrane region" description="Helical" evidence="2">
    <location>
        <begin position="221"/>
        <end position="243"/>
    </location>
</feature>
<gene>
    <name evidence="4" type="ORF">H9L10_00340</name>
</gene>
<dbReference type="AlphaFoldDB" id="A0A7G9R1Z5"/>
<feature type="transmembrane region" description="Helical" evidence="2">
    <location>
        <begin position="363"/>
        <end position="382"/>
    </location>
</feature>
<dbReference type="Proteomes" id="UP000515976">
    <property type="component" value="Chromosome"/>
</dbReference>
<evidence type="ECO:0000313" key="5">
    <source>
        <dbReference type="Proteomes" id="UP000515976"/>
    </source>
</evidence>
<dbReference type="RefSeq" id="WP_166101855.1">
    <property type="nucleotide sequence ID" value="NZ_BMMY01000004.1"/>
</dbReference>
<evidence type="ECO:0000256" key="3">
    <source>
        <dbReference type="SAM" id="SignalP"/>
    </source>
</evidence>
<feature type="transmembrane region" description="Helical" evidence="2">
    <location>
        <begin position="302"/>
        <end position="319"/>
    </location>
</feature>
<feature type="transmembrane region" description="Helical" evidence="2">
    <location>
        <begin position="255"/>
        <end position="272"/>
    </location>
</feature>
<evidence type="ECO:0008006" key="6">
    <source>
        <dbReference type="Google" id="ProtNLM"/>
    </source>
</evidence>
<evidence type="ECO:0000313" key="4">
    <source>
        <dbReference type="EMBL" id="QNN49620.1"/>
    </source>
</evidence>
<dbReference type="EMBL" id="CP060712">
    <property type="protein sequence ID" value="QNN49620.1"/>
    <property type="molecule type" value="Genomic_DNA"/>
</dbReference>
<organism evidence="4 5">
    <name type="scientific">Phycicoccus endophyticus</name>
    <dbReference type="NCBI Taxonomy" id="1690220"/>
    <lineage>
        <taxon>Bacteria</taxon>
        <taxon>Bacillati</taxon>
        <taxon>Actinomycetota</taxon>
        <taxon>Actinomycetes</taxon>
        <taxon>Micrococcales</taxon>
        <taxon>Intrasporangiaceae</taxon>
        <taxon>Phycicoccus</taxon>
    </lineage>
</organism>